<dbReference type="RefSeq" id="WP_038465190.1">
    <property type="nucleotide sequence ID" value="NZ_CP008941.1"/>
</dbReference>
<reference evidence="2 3" key="1">
    <citation type="submission" date="2014-07" db="EMBL/GenBank/DDBJ databases">
        <title>Comparative genomic insights into amoeba endosymbionts belonging to the families of Holosporaceae and Candidatus Midichloriaceae within Rickettsiales.</title>
        <authorList>
            <person name="Wang Z."/>
            <person name="Wu M."/>
        </authorList>
    </citation>
    <scope>NUCLEOTIDE SEQUENCE [LARGE SCALE GENOMIC DNA]</scope>
    <source>
        <strain evidence="2">PRA3</strain>
    </source>
</reference>
<dbReference type="Proteomes" id="UP000028926">
    <property type="component" value="Chromosome"/>
</dbReference>
<evidence type="ECO:0000313" key="2">
    <source>
        <dbReference type="EMBL" id="AIK96622.1"/>
    </source>
</evidence>
<dbReference type="Gene3D" id="2.130.10.10">
    <property type="entry name" value="YVTN repeat-like/Quinoprotein amine dehydrogenase"/>
    <property type="match status" value="1"/>
</dbReference>
<evidence type="ECO:0000313" key="3">
    <source>
        <dbReference type="Proteomes" id="UP000028926"/>
    </source>
</evidence>
<dbReference type="KEGG" id="paca:ID47_07665"/>
<dbReference type="HOGENOM" id="CLU_441928_0_0_5"/>
<keyword evidence="3" id="KW-1185">Reference proteome</keyword>
<keyword evidence="1" id="KW-0732">Signal</keyword>
<feature type="chain" id="PRO_5001717035" evidence="1">
    <location>
        <begin position="23"/>
        <end position="618"/>
    </location>
</feature>
<accession>A0A077ATV0</accession>
<gene>
    <name evidence="2" type="ORF">ID47_07665</name>
</gene>
<protein>
    <submittedName>
        <fullName evidence="2">Uncharacterized protein</fullName>
    </submittedName>
</protein>
<evidence type="ECO:0000256" key="1">
    <source>
        <dbReference type="SAM" id="SignalP"/>
    </source>
</evidence>
<dbReference type="AlphaFoldDB" id="A0A077ATV0"/>
<organism evidence="2 3">
    <name type="scientific">Candidatus Odyssella acanthamoebae</name>
    <dbReference type="NCBI Taxonomy" id="91604"/>
    <lineage>
        <taxon>Bacteria</taxon>
        <taxon>Pseudomonadati</taxon>
        <taxon>Pseudomonadota</taxon>
        <taxon>Alphaproteobacteria</taxon>
        <taxon>Holosporales</taxon>
        <taxon>Candidatus Paracaedibacteraceae</taxon>
        <taxon>Candidatus Odyssella</taxon>
    </lineage>
</organism>
<feature type="signal peptide" evidence="1">
    <location>
        <begin position="1"/>
        <end position="22"/>
    </location>
</feature>
<dbReference type="InterPro" id="IPR015943">
    <property type="entry name" value="WD40/YVTN_repeat-like_dom_sf"/>
</dbReference>
<dbReference type="EMBL" id="CP008941">
    <property type="protein sequence ID" value="AIK96622.1"/>
    <property type="molecule type" value="Genomic_DNA"/>
</dbReference>
<proteinExistence type="predicted"/>
<name>A0A077ATV0_9PROT</name>
<dbReference type="SUPFAM" id="SSF69322">
    <property type="entry name" value="Tricorn protease domain 2"/>
    <property type="match status" value="1"/>
</dbReference>
<sequence>MRFIPYTFATLYFITIPSFVSAMDNPHLQAERHQSYKYHSSLRELPLLFPDDICVLSEKEGKSVLDIYQKGQPFISLPMDLSNITDIQLSLDGTLYVLGRDRQGKSGILTIREEGASKLTTYGLGDIRSMQLSPDNTLYLLGRTRQGKVSIVTVKEGTISQPTSYGLKHVQEIHLGPEGILYLWGEDQQDKMSLITVIGGKVSQPIPYRLISICSIQQSADGILYLLGLYQDNKMVIVNVKEGAASQPATFGLRSITDMQLSPDGALYLLGEDQQDNKMIIVSVRQGVVSQLITYELNELGSMQLSSDGTLYLWGRDREDKGSIVSVREGVASQPATFGLRSMWSMQLSSDGTLYLLGKDHQDKLVIVHLREGTVFQRIGYELRGIQGMQSGFDGTLYVVGFDKQDKKNVVVLKGDTILGVNNVIELASVRGEHVTIKSILASTIRDIFLASSPNENGINIPLFERLCQYLKKFPCSRIGEKDGMELHDSILSHFHIIKKDDKATFLLWETLEYLINVEDERNIYHPLRPYASAIAFMYYDPQDYFIQQNGFSPFNIQEIKQELGEQKYQEKYKNTQNIASLLTIIQHSRLVDELKKLYGPFYSWVQLALKQLGSKIP</sequence>